<feature type="transmembrane region" description="Helical" evidence="1">
    <location>
        <begin position="149"/>
        <end position="170"/>
    </location>
</feature>
<dbReference type="AlphaFoldDB" id="A0A5J6JKH0"/>
<protein>
    <submittedName>
        <fullName evidence="3">Phosphatase PAP2 family protein</fullName>
    </submittedName>
</protein>
<feature type="transmembrane region" description="Helical" evidence="1">
    <location>
        <begin position="56"/>
        <end position="73"/>
    </location>
</feature>
<keyword evidence="1" id="KW-0812">Transmembrane</keyword>
<keyword evidence="4" id="KW-1185">Reference proteome</keyword>
<feature type="domain" description="Phosphatidic acid phosphatase type 2/haloperoxidase" evidence="2">
    <location>
        <begin position="79"/>
        <end position="191"/>
    </location>
</feature>
<keyword evidence="1" id="KW-0472">Membrane</keyword>
<dbReference type="PANTHER" id="PTHR14969:SF13">
    <property type="entry name" value="AT30094P"/>
    <property type="match status" value="1"/>
</dbReference>
<dbReference type="SUPFAM" id="SSF48317">
    <property type="entry name" value="Acid phosphatase/Vanadium-dependent haloperoxidase"/>
    <property type="match status" value="1"/>
</dbReference>
<evidence type="ECO:0000313" key="4">
    <source>
        <dbReference type="Proteomes" id="UP000325563"/>
    </source>
</evidence>
<proteinExistence type="predicted"/>
<dbReference type="EMBL" id="CP023692">
    <property type="protein sequence ID" value="QEV50262.1"/>
    <property type="molecule type" value="Genomic_DNA"/>
</dbReference>
<dbReference type="PANTHER" id="PTHR14969">
    <property type="entry name" value="SPHINGOSINE-1-PHOSPHATE PHOSPHOHYDROLASE"/>
    <property type="match status" value="1"/>
</dbReference>
<gene>
    <name evidence="3" type="ORF">CP980_33240</name>
</gene>
<evidence type="ECO:0000256" key="1">
    <source>
        <dbReference type="SAM" id="Phobius"/>
    </source>
</evidence>
<dbReference type="Gene3D" id="1.20.144.10">
    <property type="entry name" value="Phosphatidic acid phosphatase type 2/haloperoxidase"/>
    <property type="match status" value="1"/>
</dbReference>
<evidence type="ECO:0000259" key="2">
    <source>
        <dbReference type="SMART" id="SM00014"/>
    </source>
</evidence>
<feature type="transmembrane region" description="Helical" evidence="1">
    <location>
        <begin position="80"/>
        <end position="102"/>
    </location>
</feature>
<dbReference type="Pfam" id="PF01569">
    <property type="entry name" value="PAP2"/>
    <property type="match status" value="1"/>
</dbReference>
<dbReference type="KEGG" id="svn:CP980_33240"/>
<sequence>MAVSAFVLLAVLTLWVTRTPGHLLPTDASLHSWSVAHRPAPAAASARAVTDTGTGVIPYAALLTVGMYVGRTAHRRCGVALALMLCLGAGQALRYAAMSLVARQRPPVGDWAAHASGWSFPSGHTTTAAMTAALVIAALSLGSRRAPRIAVVLIGSWGVAVGLTRVYLGVHWFTDVLAGWLFAIGWVCLVVWAYLRWAPSSVRREP</sequence>
<name>A0A5J6JKH0_STRVI</name>
<reference evidence="3 4" key="1">
    <citation type="submission" date="2017-09" db="EMBL/GenBank/DDBJ databases">
        <authorList>
            <person name="Lee N."/>
            <person name="Cho B.-K."/>
        </authorList>
    </citation>
    <scope>NUCLEOTIDE SEQUENCE [LARGE SCALE GENOMIC DNA]</scope>
    <source>
        <strain evidence="3 4">ATCC 27476</strain>
    </source>
</reference>
<feature type="transmembrane region" description="Helical" evidence="1">
    <location>
        <begin position="122"/>
        <end position="142"/>
    </location>
</feature>
<organism evidence="3 4">
    <name type="scientific">Streptomyces vinaceus</name>
    <dbReference type="NCBI Taxonomy" id="1960"/>
    <lineage>
        <taxon>Bacteria</taxon>
        <taxon>Bacillati</taxon>
        <taxon>Actinomycetota</taxon>
        <taxon>Actinomycetes</taxon>
        <taxon>Kitasatosporales</taxon>
        <taxon>Streptomycetaceae</taxon>
        <taxon>Streptomyces</taxon>
    </lineage>
</organism>
<dbReference type="SMART" id="SM00014">
    <property type="entry name" value="acidPPc"/>
    <property type="match status" value="1"/>
</dbReference>
<dbReference type="InterPro" id="IPR036938">
    <property type="entry name" value="PAP2/HPO_sf"/>
</dbReference>
<dbReference type="Proteomes" id="UP000325563">
    <property type="component" value="Chromosome"/>
</dbReference>
<evidence type="ECO:0000313" key="3">
    <source>
        <dbReference type="EMBL" id="QEV50262.1"/>
    </source>
</evidence>
<accession>A0A5J6JKH0</accession>
<keyword evidence="1" id="KW-1133">Transmembrane helix</keyword>
<feature type="transmembrane region" description="Helical" evidence="1">
    <location>
        <begin position="176"/>
        <end position="195"/>
    </location>
</feature>
<dbReference type="InterPro" id="IPR000326">
    <property type="entry name" value="PAP2/HPO"/>
</dbReference>